<protein>
    <submittedName>
        <fullName evidence="5">ABC transporter</fullName>
    </submittedName>
</protein>
<gene>
    <name evidence="5" type="ORF">A3K49_02285</name>
</gene>
<dbReference type="AlphaFoldDB" id="A0A1F4T5K7"/>
<evidence type="ECO:0000256" key="2">
    <source>
        <dbReference type="ARBA" id="ARBA00022741"/>
    </source>
</evidence>
<dbReference type="PANTHER" id="PTHR24220">
    <property type="entry name" value="IMPORT ATP-BINDING PROTEIN"/>
    <property type="match status" value="1"/>
</dbReference>
<name>A0A1F4T5K7_UNCSA</name>
<dbReference type="PROSITE" id="PS50893">
    <property type="entry name" value="ABC_TRANSPORTER_2"/>
    <property type="match status" value="1"/>
</dbReference>
<dbReference type="GO" id="GO:0005524">
    <property type="term" value="F:ATP binding"/>
    <property type="evidence" value="ECO:0007669"/>
    <property type="project" value="UniProtKB-KW"/>
</dbReference>
<evidence type="ECO:0000259" key="4">
    <source>
        <dbReference type="PROSITE" id="PS50893"/>
    </source>
</evidence>
<feature type="domain" description="ABC transporter" evidence="4">
    <location>
        <begin position="4"/>
        <end position="227"/>
    </location>
</feature>
<dbReference type="EMBL" id="MEUG01000001">
    <property type="protein sequence ID" value="OGC27820.1"/>
    <property type="molecule type" value="Genomic_DNA"/>
</dbReference>
<keyword evidence="3" id="KW-0067">ATP-binding</keyword>
<dbReference type="GO" id="GO:0098796">
    <property type="term" value="C:membrane protein complex"/>
    <property type="evidence" value="ECO:0007669"/>
    <property type="project" value="UniProtKB-ARBA"/>
</dbReference>
<dbReference type="PROSITE" id="PS00211">
    <property type="entry name" value="ABC_TRANSPORTER_1"/>
    <property type="match status" value="1"/>
</dbReference>
<evidence type="ECO:0000313" key="6">
    <source>
        <dbReference type="Proteomes" id="UP000178602"/>
    </source>
</evidence>
<sequence length="227" mass="25363">MSVVKMENAVKNYKVGKVEVPALRGLTLSIEKGEFTAIAGPSGSGKTTLLNLFGCLDKPTSGKVFIEEHDIITLNPDQLADVRNHHIGFIFQSFNLIPVLTAFENVEFPLVLLNELPAHRKTRVMEMLESVGIGDLAGRRPGEMSGGQQQRVAIARALVKHPDYVLADEPTANIDTKTGQEILDLMREMNQKHKTTFIFSTHDPKVMRFARRLIMIRDGQIESDERQ</sequence>
<dbReference type="Pfam" id="PF00005">
    <property type="entry name" value="ABC_tran"/>
    <property type="match status" value="1"/>
</dbReference>
<dbReference type="Gene3D" id="3.40.50.300">
    <property type="entry name" value="P-loop containing nucleotide triphosphate hydrolases"/>
    <property type="match status" value="1"/>
</dbReference>
<dbReference type="InterPro" id="IPR003593">
    <property type="entry name" value="AAA+_ATPase"/>
</dbReference>
<dbReference type="GO" id="GO:0022857">
    <property type="term" value="F:transmembrane transporter activity"/>
    <property type="evidence" value="ECO:0007669"/>
    <property type="project" value="TreeGrafter"/>
</dbReference>
<dbReference type="GO" id="GO:0016887">
    <property type="term" value="F:ATP hydrolysis activity"/>
    <property type="evidence" value="ECO:0007669"/>
    <property type="project" value="InterPro"/>
</dbReference>
<comment type="caution">
    <text evidence="5">The sequence shown here is derived from an EMBL/GenBank/DDBJ whole genome shotgun (WGS) entry which is preliminary data.</text>
</comment>
<dbReference type="PANTHER" id="PTHR24220:SF86">
    <property type="entry name" value="ABC TRANSPORTER ABCH.1"/>
    <property type="match status" value="1"/>
</dbReference>
<keyword evidence="2" id="KW-0547">Nucleotide-binding</keyword>
<evidence type="ECO:0000256" key="1">
    <source>
        <dbReference type="ARBA" id="ARBA00022448"/>
    </source>
</evidence>
<dbReference type="Proteomes" id="UP000178602">
    <property type="component" value="Unassembled WGS sequence"/>
</dbReference>
<dbReference type="GO" id="GO:0005886">
    <property type="term" value="C:plasma membrane"/>
    <property type="evidence" value="ECO:0007669"/>
    <property type="project" value="TreeGrafter"/>
</dbReference>
<organism evidence="5 6">
    <name type="scientific">candidate division WOR-1 bacterium RIFOXYC12_FULL_54_18</name>
    <dbReference type="NCBI Taxonomy" id="1802584"/>
    <lineage>
        <taxon>Bacteria</taxon>
        <taxon>Bacillati</taxon>
        <taxon>Saganbacteria</taxon>
    </lineage>
</organism>
<dbReference type="InterPro" id="IPR003439">
    <property type="entry name" value="ABC_transporter-like_ATP-bd"/>
</dbReference>
<dbReference type="InterPro" id="IPR027417">
    <property type="entry name" value="P-loop_NTPase"/>
</dbReference>
<evidence type="ECO:0000256" key="3">
    <source>
        <dbReference type="ARBA" id="ARBA00022840"/>
    </source>
</evidence>
<dbReference type="SUPFAM" id="SSF52540">
    <property type="entry name" value="P-loop containing nucleoside triphosphate hydrolases"/>
    <property type="match status" value="1"/>
</dbReference>
<dbReference type="InterPro" id="IPR017911">
    <property type="entry name" value="MacB-like_ATP-bd"/>
</dbReference>
<accession>A0A1F4T5K7</accession>
<reference evidence="5 6" key="1">
    <citation type="journal article" date="2016" name="Nat. Commun.">
        <title>Thousands of microbial genomes shed light on interconnected biogeochemical processes in an aquifer system.</title>
        <authorList>
            <person name="Anantharaman K."/>
            <person name="Brown C.T."/>
            <person name="Hug L.A."/>
            <person name="Sharon I."/>
            <person name="Castelle C.J."/>
            <person name="Probst A.J."/>
            <person name="Thomas B.C."/>
            <person name="Singh A."/>
            <person name="Wilkins M.J."/>
            <person name="Karaoz U."/>
            <person name="Brodie E.L."/>
            <person name="Williams K.H."/>
            <person name="Hubbard S.S."/>
            <person name="Banfield J.F."/>
        </authorList>
    </citation>
    <scope>NUCLEOTIDE SEQUENCE [LARGE SCALE GENOMIC DNA]</scope>
</reference>
<dbReference type="InterPro" id="IPR017871">
    <property type="entry name" value="ABC_transporter-like_CS"/>
</dbReference>
<keyword evidence="1" id="KW-0813">Transport</keyword>
<dbReference type="CDD" id="cd03255">
    <property type="entry name" value="ABC_MJ0796_LolCDE_FtsE"/>
    <property type="match status" value="1"/>
</dbReference>
<proteinExistence type="predicted"/>
<dbReference type="FunFam" id="3.40.50.300:FF:000032">
    <property type="entry name" value="Export ABC transporter ATP-binding protein"/>
    <property type="match status" value="1"/>
</dbReference>
<dbReference type="SMART" id="SM00382">
    <property type="entry name" value="AAA"/>
    <property type="match status" value="1"/>
</dbReference>
<evidence type="ECO:0000313" key="5">
    <source>
        <dbReference type="EMBL" id="OGC27820.1"/>
    </source>
</evidence>
<dbReference type="InterPro" id="IPR015854">
    <property type="entry name" value="ABC_transpr_LolD-like"/>
</dbReference>